<dbReference type="SMART" id="SM00338">
    <property type="entry name" value="BRLZ"/>
    <property type="match status" value="1"/>
</dbReference>
<dbReference type="InterPro" id="IPR004827">
    <property type="entry name" value="bZIP"/>
</dbReference>
<gene>
    <name evidence="6" type="ORF">HDU87_005871</name>
</gene>
<dbReference type="InterPro" id="IPR050936">
    <property type="entry name" value="AP-1-like"/>
</dbReference>
<dbReference type="PROSITE" id="PS50217">
    <property type="entry name" value="BZIP"/>
    <property type="match status" value="1"/>
</dbReference>
<sequence>MDELNNDVDATASYTNELNTFLNLDTPFTTGCAPADTCGGTAAAAEEAVASVDLETIQVLGFGLSEPYQYDLGGTAALADESAQQWAPASCLYDPSLGSSLAEFPESIAPRDIHAAESDWGAGLVDPNVFSQPTQPRGCSTDVEEFSKIEKSESPSEQTSAFVAHSDGGHPFEDVQIKKEIVTKKRTKRATAPATTALTKPAKVTKAPPSKRPATRKRRRVTSETEAVDEEPFAAASATTAEEHDDDELSSHGIGKYSLDGIGYGLDDLRKFVDELENDATITPKEKRQLRNKLSARNFRVRRKEYVTQLETQLKEVSLARDALAARNKELECENSDLIAKLAAMSLKASNAASSRSSSPTTSSTSRQRPATQASAPSFPYPLHQGSRIQVHTVRLPEPSYACHPVSPSKTAAAAFLDLVARVAMKDQPHSPSRGSSARDAFRKLDRPAAFVPMGVLVAAS</sequence>
<keyword evidence="7" id="KW-1185">Reference proteome</keyword>
<name>A0AAD5TS63_9FUNG</name>
<evidence type="ECO:0000256" key="3">
    <source>
        <dbReference type="SAM" id="Coils"/>
    </source>
</evidence>
<evidence type="ECO:0000259" key="5">
    <source>
        <dbReference type="PROSITE" id="PS50217"/>
    </source>
</evidence>
<feature type="region of interest" description="Disordered" evidence="4">
    <location>
        <begin position="183"/>
        <end position="252"/>
    </location>
</feature>
<dbReference type="AlphaFoldDB" id="A0AAD5TS63"/>
<dbReference type="PANTHER" id="PTHR40621:SF10">
    <property type="entry name" value="BZIP DOMAIN-CONTAINING PROTEIN"/>
    <property type="match status" value="1"/>
</dbReference>
<dbReference type="CDD" id="cd14810">
    <property type="entry name" value="bZIP_u1"/>
    <property type="match status" value="1"/>
</dbReference>
<feature type="compositionally biased region" description="Low complexity" evidence="4">
    <location>
        <begin position="190"/>
        <end position="208"/>
    </location>
</feature>
<feature type="region of interest" description="Disordered" evidence="4">
    <location>
        <begin position="350"/>
        <end position="383"/>
    </location>
</feature>
<evidence type="ECO:0000256" key="2">
    <source>
        <dbReference type="ARBA" id="ARBA00023242"/>
    </source>
</evidence>
<protein>
    <recommendedName>
        <fullName evidence="5">BZIP domain-containing protein</fullName>
    </recommendedName>
</protein>
<reference evidence="6" key="1">
    <citation type="submission" date="2020-05" db="EMBL/GenBank/DDBJ databases">
        <title>Phylogenomic resolution of chytrid fungi.</title>
        <authorList>
            <person name="Stajich J.E."/>
            <person name="Amses K."/>
            <person name="Simmons R."/>
            <person name="Seto K."/>
            <person name="Myers J."/>
            <person name="Bonds A."/>
            <person name="Quandt C.A."/>
            <person name="Barry K."/>
            <person name="Liu P."/>
            <person name="Grigoriev I."/>
            <person name="Longcore J.E."/>
            <person name="James T.Y."/>
        </authorList>
    </citation>
    <scope>NUCLEOTIDE SEQUENCE</scope>
    <source>
        <strain evidence="6">JEL0379</strain>
    </source>
</reference>
<dbReference type="SUPFAM" id="SSF57959">
    <property type="entry name" value="Leucine zipper domain"/>
    <property type="match status" value="1"/>
</dbReference>
<comment type="caution">
    <text evidence="6">The sequence shown here is derived from an EMBL/GenBank/DDBJ whole genome shotgun (WGS) entry which is preliminary data.</text>
</comment>
<dbReference type="Gene3D" id="1.20.5.170">
    <property type="match status" value="1"/>
</dbReference>
<feature type="compositionally biased region" description="Low complexity" evidence="4">
    <location>
        <begin position="350"/>
        <end position="373"/>
    </location>
</feature>
<organism evidence="6 7">
    <name type="scientific">Geranomyces variabilis</name>
    <dbReference type="NCBI Taxonomy" id="109894"/>
    <lineage>
        <taxon>Eukaryota</taxon>
        <taxon>Fungi</taxon>
        <taxon>Fungi incertae sedis</taxon>
        <taxon>Chytridiomycota</taxon>
        <taxon>Chytridiomycota incertae sedis</taxon>
        <taxon>Chytridiomycetes</taxon>
        <taxon>Spizellomycetales</taxon>
        <taxon>Powellomycetaceae</taxon>
        <taxon>Geranomyces</taxon>
    </lineage>
</organism>
<keyword evidence="2" id="KW-0539">Nucleus</keyword>
<evidence type="ECO:0000256" key="4">
    <source>
        <dbReference type="SAM" id="MobiDB-lite"/>
    </source>
</evidence>
<evidence type="ECO:0000313" key="7">
    <source>
        <dbReference type="Proteomes" id="UP001212152"/>
    </source>
</evidence>
<feature type="coiled-coil region" evidence="3">
    <location>
        <begin position="307"/>
        <end position="348"/>
    </location>
</feature>
<dbReference type="GO" id="GO:0001228">
    <property type="term" value="F:DNA-binding transcription activator activity, RNA polymerase II-specific"/>
    <property type="evidence" value="ECO:0007669"/>
    <property type="project" value="TreeGrafter"/>
</dbReference>
<dbReference type="PROSITE" id="PS00036">
    <property type="entry name" value="BZIP_BASIC"/>
    <property type="match status" value="1"/>
</dbReference>
<dbReference type="PANTHER" id="PTHR40621">
    <property type="entry name" value="TRANSCRIPTION FACTOR KAPC-RELATED"/>
    <property type="match status" value="1"/>
</dbReference>
<dbReference type="EMBL" id="JADGJQ010000005">
    <property type="protein sequence ID" value="KAJ3183755.1"/>
    <property type="molecule type" value="Genomic_DNA"/>
</dbReference>
<proteinExistence type="predicted"/>
<feature type="domain" description="BZIP" evidence="5">
    <location>
        <begin position="285"/>
        <end position="345"/>
    </location>
</feature>
<dbReference type="GO" id="GO:0090575">
    <property type="term" value="C:RNA polymerase II transcription regulator complex"/>
    <property type="evidence" value="ECO:0007669"/>
    <property type="project" value="TreeGrafter"/>
</dbReference>
<accession>A0AAD5TS63</accession>
<keyword evidence="3" id="KW-0175">Coiled coil</keyword>
<evidence type="ECO:0000256" key="1">
    <source>
        <dbReference type="ARBA" id="ARBA00004123"/>
    </source>
</evidence>
<comment type="subcellular location">
    <subcellularLocation>
        <location evidence="1">Nucleus</location>
    </subcellularLocation>
</comment>
<evidence type="ECO:0000313" key="6">
    <source>
        <dbReference type="EMBL" id="KAJ3183755.1"/>
    </source>
</evidence>
<dbReference type="InterPro" id="IPR046347">
    <property type="entry name" value="bZIP_sf"/>
</dbReference>
<dbReference type="GO" id="GO:0000976">
    <property type="term" value="F:transcription cis-regulatory region binding"/>
    <property type="evidence" value="ECO:0007669"/>
    <property type="project" value="InterPro"/>
</dbReference>
<dbReference type="Proteomes" id="UP001212152">
    <property type="component" value="Unassembled WGS sequence"/>
</dbReference>